<dbReference type="STRING" id="2316362.A0A4V1Q286"/>
<keyword evidence="3" id="KW-1185">Reference proteome</keyword>
<name>A0A4V1Q286_9AGAR</name>
<organism evidence="2 3">
    <name type="scientific">Candolleomyces aberdarensis</name>
    <dbReference type="NCBI Taxonomy" id="2316362"/>
    <lineage>
        <taxon>Eukaryota</taxon>
        <taxon>Fungi</taxon>
        <taxon>Dikarya</taxon>
        <taxon>Basidiomycota</taxon>
        <taxon>Agaricomycotina</taxon>
        <taxon>Agaricomycetes</taxon>
        <taxon>Agaricomycetidae</taxon>
        <taxon>Agaricales</taxon>
        <taxon>Agaricineae</taxon>
        <taxon>Psathyrellaceae</taxon>
        <taxon>Candolleomyces</taxon>
    </lineage>
</organism>
<evidence type="ECO:0000256" key="1">
    <source>
        <dbReference type="SAM" id="MobiDB-lite"/>
    </source>
</evidence>
<dbReference type="AlphaFoldDB" id="A0A4V1Q286"/>
<dbReference type="OrthoDB" id="3222453at2759"/>
<feature type="compositionally biased region" description="Polar residues" evidence="1">
    <location>
        <begin position="206"/>
        <end position="225"/>
    </location>
</feature>
<dbReference type="Proteomes" id="UP000290288">
    <property type="component" value="Unassembled WGS sequence"/>
</dbReference>
<evidence type="ECO:0000313" key="2">
    <source>
        <dbReference type="EMBL" id="RXW14218.1"/>
    </source>
</evidence>
<evidence type="ECO:0000313" key="3">
    <source>
        <dbReference type="Proteomes" id="UP000290288"/>
    </source>
</evidence>
<feature type="region of interest" description="Disordered" evidence="1">
    <location>
        <begin position="200"/>
        <end position="229"/>
    </location>
</feature>
<sequence>MRKSGKGLASWDPRPRKPYATERGVSPGDVGTFSAEGGFKKIFNILDDERFMRALNVSRDAYPPLKLNVVTHAEELPLGHTIVQGTSTNIKFTSDGSAVTSGAFRCLSSQGAVLLLPTSSADLEELDNHMELRDFIINNPSSLYRYANSIRRLDDHESLYVITGCIKSDSWALAAFKDPVDPLNDVLNLVQTNHNSDNDISDPTHVWTSRGTAETRTGSNPTRGQDSYKGKNQCLFLRGYKLAFSQAFRSRMKDHPPGPGGSEQGGDFNPDSFAGVAIWADLFSQTDRIQAPALEARVLMGYRSNPSPKKDKLHTYIRVMQSMIYSSARHRPTVP</sequence>
<feature type="region of interest" description="Disordered" evidence="1">
    <location>
        <begin position="1"/>
        <end position="27"/>
    </location>
</feature>
<gene>
    <name evidence="2" type="ORF">EST38_g11639</name>
</gene>
<protein>
    <submittedName>
        <fullName evidence="2">Uncharacterized protein</fullName>
    </submittedName>
</protein>
<dbReference type="EMBL" id="SDEE01000742">
    <property type="protein sequence ID" value="RXW14218.1"/>
    <property type="molecule type" value="Genomic_DNA"/>
</dbReference>
<proteinExistence type="predicted"/>
<reference evidence="2 3" key="1">
    <citation type="submission" date="2019-01" db="EMBL/GenBank/DDBJ databases">
        <title>Draft genome sequence of Psathyrella aberdarensis IHI B618.</title>
        <authorList>
            <person name="Buettner E."/>
            <person name="Kellner H."/>
        </authorList>
    </citation>
    <scope>NUCLEOTIDE SEQUENCE [LARGE SCALE GENOMIC DNA]</scope>
    <source>
        <strain evidence="2 3">IHI B618</strain>
    </source>
</reference>
<accession>A0A4V1Q286</accession>
<comment type="caution">
    <text evidence="2">The sequence shown here is derived from an EMBL/GenBank/DDBJ whole genome shotgun (WGS) entry which is preliminary data.</text>
</comment>